<dbReference type="GO" id="GO:0008081">
    <property type="term" value="F:phosphoric diester hydrolase activity"/>
    <property type="evidence" value="ECO:0007669"/>
    <property type="project" value="InterPro"/>
</dbReference>
<gene>
    <name evidence="1" type="ORF">N0V83_000565</name>
</gene>
<organism evidence="1 2">
    <name type="scientific">Neocucurbitaria cava</name>
    <dbReference type="NCBI Taxonomy" id="798079"/>
    <lineage>
        <taxon>Eukaryota</taxon>
        <taxon>Fungi</taxon>
        <taxon>Dikarya</taxon>
        <taxon>Ascomycota</taxon>
        <taxon>Pezizomycotina</taxon>
        <taxon>Dothideomycetes</taxon>
        <taxon>Pleosporomycetidae</taxon>
        <taxon>Pleosporales</taxon>
        <taxon>Pleosporineae</taxon>
        <taxon>Cucurbitariaceae</taxon>
        <taxon>Neocucurbitaria</taxon>
    </lineage>
</organism>
<name>A0A9W9CR87_9PLEO</name>
<dbReference type="OrthoDB" id="1046782at2759"/>
<evidence type="ECO:0000313" key="1">
    <source>
        <dbReference type="EMBL" id="KAJ4377735.1"/>
    </source>
</evidence>
<dbReference type="InterPro" id="IPR017946">
    <property type="entry name" value="PLC-like_Pdiesterase_TIM-brl"/>
</dbReference>
<comment type="caution">
    <text evidence="1">The sequence shown here is derived from an EMBL/GenBank/DDBJ whole genome shotgun (WGS) entry which is preliminary data.</text>
</comment>
<evidence type="ECO:0000313" key="2">
    <source>
        <dbReference type="Proteomes" id="UP001140560"/>
    </source>
</evidence>
<sequence>MGFGGCIGIINASPFTWTQTAISSYQFIQWDNSFPSIIKPGEVYKNYIERDTALFVTESDTVGKVSFTLDNPSNTQFEFVAGENNIFVTPTNFDQAGATHDNNQINVGTFLHDQCVTFYLSGEQGSLYANNPPVDWMHSTLDVIGNKTLQDIAIPGSHDAGIGPDVEYGTFGVNENNVKTQQLDIGGQLAQGVRWFDIRPVVGDGGKWLTGHYTGGSGSLGANGESIEKIISQVNTFLSASSELVILELSHAYNTDADYRNLNQDEWNTLFDMLTTNVKYLYTKDVSDLSTIKISDFISGGPAVLVVARPDDDISLGKYSAAGIHPDSSFKVFNSYADSSNVDNVVNDQLNKMTNWKTMDPSKNVFLLSWTETEVGIDNAFGNGIESNAGEINERLFGNVAPVLSGNNRPNIIMEDYIETNELASLSMAINWIQANIWT</sequence>
<dbReference type="PANTHER" id="PTHR13593:SF143">
    <property type="entry name" value="PHOSPHATIDYLINOSITOL-SPECIFIC PHOSPHOLIPASE C X DOMAIN-CONTAINING PROTEIN"/>
    <property type="match status" value="1"/>
</dbReference>
<accession>A0A9W9CR87</accession>
<proteinExistence type="predicted"/>
<dbReference type="EMBL" id="JAPEUY010000001">
    <property type="protein sequence ID" value="KAJ4377735.1"/>
    <property type="molecule type" value="Genomic_DNA"/>
</dbReference>
<dbReference type="AlphaFoldDB" id="A0A9W9CR87"/>
<keyword evidence="2" id="KW-1185">Reference proteome</keyword>
<dbReference type="GO" id="GO:0006629">
    <property type="term" value="P:lipid metabolic process"/>
    <property type="evidence" value="ECO:0007669"/>
    <property type="project" value="InterPro"/>
</dbReference>
<dbReference type="InterPro" id="IPR051057">
    <property type="entry name" value="PI-PLC_domain"/>
</dbReference>
<dbReference type="PANTHER" id="PTHR13593">
    <property type="match status" value="1"/>
</dbReference>
<dbReference type="SUPFAM" id="SSF51695">
    <property type="entry name" value="PLC-like phosphodiesterases"/>
    <property type="match status" value="1"/>
</dbReference>
<protein>
    <submittedName>
        <fullName evidence="1">Uncharacterized protein</fullName>
    </submittedName>
</protein>
<dbReference type="Gene3D" id="3.20.20.190">
    <property type="entry name" value="Phosphatidylinositol (PI) phosphodiesterase"/>
    <property type="match status" value="1"/>
</dbReference>
<reference evidence="1" key="1">
    <citation type="submission" date="2022-10" db="EMBL/GenBank/DDBJ databases">
        <title>Tapping the CABI collections for fungal endophytes: first genome assemblies for Collariella, Neodidymelliopsis, Ascochyta clinopodiicola, Didymella pomorum, Didymosphaeria variabile, Neocosmospora piperis and Neocucurbitaria cava.</title>
        <authorList>
            <person name="Hill R."/>
        </authorList>
    </citation>
    <scope>NUCLEOTIDE SEQUENCE</scope>
    <source>
        <strain evidence="1">IMI 356814</strain>
    </source>
</reference>
<dbReference type="Proteomes" id="UP001140560">
    <property type="component" value="Unassembled WGS sequence"/>
</dbReference>